<dbReference type="AlphaFoldDB" id="A0A6N7XGF6"/>
<feature type="transmembrane region" description="Helical" evidence="5">
    <location>
        <begin position="28"/>
        <end position="50"/>
    </location>
</feature>
<dbReference type="EMBL" id="VUNQ01000011">
    <property type="protein sequence ID" value="MSU01131.1"/>
    <property type="molecule type" value="Genomic_DNA"/>
</dbReference>
<evidence type="ECO:0000313" key="6">
    <source>
        <dbReference type="EMBL" id="MSU01131.1"/>
    </source>
</evidence>
<dbReference type="Proteomes" id="UP000469523">
    <property type="component" value="Unassembled WGS sequence"/>
</dbReference>
<feature type="transmembrane region" description="Helical" evidence="5">
    <location>
        <begin position="62"/>
        <end position="80"/>
    </location>
</feature>
<sequence>MEVILLVLVLSLDSFVASIAYGTNKIKIPFRSILIINTICSLFLGVSIFFGSQIKKILPNNITLILSFSILMLLGIYYLFESIIKTYLEKKLEENEKVKIKLFDIWIMIDVYCDETKADFNLSKKLDAKEAVYLATALSLDSLAVGFGSSLGNINYIHVIGLSLIIGLLSIYSGIFIGKKIMEKTKINLSWLSGILLIILAILKLV</sequence>
<dbReference type="InterPro" id="IPR014205">
    <property type="entry name" value="Spore_YtaF"/>
</dbReference>
<dbReference type="Pfam" id="PF02659">
    <property type="entry name" value="Mntp"/>
    <property type="match status" value="1"/>
</dbReference>
<evidence type="ECO:0000256" key="4">
    <source>
        <dbReference type="ARBA" id="ARBA00023136"/>
    </source>
</evidence>
<keyword evidence="7" id="KW-1185">Reference proteome</keyword>
<feature type="transmembrane region" description="Helical" evidence="5">
    <location>
        <begin position="156"/>
        <end position="177"/>
    </location>
</feature>
<reference evidence="6 7" key="1">
    <citation type="submission" date="2019-09" db="EMBL/GenBank/DDBJ databases">
        <title>In-depth cultivation of the pig gut microbiome towards novel bacterial diversity and tailored functional studies.</title>
        <authorList>
            <person name="Wylensek D."/>
            <person name="Hitch T.C.A."/>
            <person name="Clavel T."/>
        </authorList>
    </citation>
    <scope>NUCLEOTIDE SEQUENCE [LARGE SCALE GENOMIC DNA]</scope>
    <source>
        <strain evidence="6 7">WCA3-693-APC-4?</strain>
    </source>
</reference>
<evidence type="ECO:0000256" key="2">
    <source>
        <dbReference type="ARBA" id="ARBA00022692"/>
    </source>
</evidence>
<name>A0A6N7XGF6_9FIRM</name>
<keyword evidence="3 5" id="KW-1133">Transmembrane helix</keyword>
<dbReference type="NCBIfam" id="TIGR02840">
    <property type="entry name" value="spore_YtaF"/>
    <property type="match status" value="1"/>
</dbReference>
<dbReference type="RefSeq" id="WP_154439549.1">
    <property type="nucleotide sequence ID" value="NZ_JAHLPJ010000001.1"/>
</dbReference>
<protein>
    <submittedName>
        <fullName evidence="6">Sporulation membrane protein YtaF</fullName>
    </submittedName>
</protein>
<gene>
    <name evidence="6" type="primary">ytaF</name>
    <name evidence="6" type="ORF">FYJ83_06570</name>
</gene>
<dbReference type="PANTHER" id="PTHR35529">
    <property type="entry name" value="MANGANESE EFFLUX PUMP MNTP-RELATED"/>
    <property type="match status" value="1"/>
</dbReference>
<evidence type="ECO:0000313" key="7">
    <source>
        <dbReference type="Proteomes" id="UP000469523"/>
    </source>
</evidence>
<keyword evidence="4 5" id="KW-0472">Membrane</keyword>
<keyword evidence="2 5" id="KW-0812">Transmembrane</keyword>
<organism evidence="6 7">
    <name type="scientific">Tissierella pigra</name>
    <dbReference type="NCBI Taxonomy" id="2607614"/>
    <lineage>
        <taxon>Bacteria</taxon>
        <taxon>Bacillati</taxon>
        <taxon>Bacillota</taxon>
        <taxon>Tissierellia</taxon>
        <taxon>Tissierellales</taxon>
        <taxon>Tissierellaceae</taxon>
        <taxon>Tissierella</taxon>
    </lineage>
</organism>
<comment type="caution">
    <text evidence="6">The sequence shown here is derived from an EMBL/GenBank/DDBJ whole genome shotgun (WGS) entry which is preliminary data.</text>
</comment>
<feature type="transmembrane region" description="Helical" evidence="5">
    <location>
        <begin position="189"/>
        <end position="205"/>
    </location>
</feature>
<dbReference type="PANTHER" id="PTHR35529:SF2">
    <property type="entry name" value="SPORULATION PROTEIN YTAF-RELATED"/>
    <property type="match status" value="1"/>
</dbReference>
<evidence type="ECO:0000256" key="3">
    <source>
        <dbReference type="ARBA" id="ARBA00022989"/>
    </source>
</evidence>
<evidence type="ECO:0000256" key="1">
    <source>
        <dbReference type="ARBA" id="ARBA00022475"/>
    </source>
</evidence>
<evidence type="ECO:0000256" key="5">
    <source>
        <dbReference type="SAM" id="Phobius"/>
    </source>
</evidence>
<dbReference type="InterPro" id="IPR003810">
    <property type="entry name" value="Mntp/YtaF"/>
</dbReference>
<accession>A0A6N7XGF6</accession>
<keyword evidence="1" id="KW-1003">Cell membrane</keyword>
<proteinExistence type="predicted"/>